<protein>
    <submittedName>
        <fullName evidence="1">Uncharacterized protein</fullName>
    </submittedName>
</protein>
<accession>A0A840FK92</accession>
<dbReference type="AlphaFoldDB" id="A0A840FK92"/>
<dbReference type="Proteomes" id="UP000524450">
    <property type="component" value="Unassembled WGS sequence"/>
</dbReference>
<comment type="caution">
    <text evidence="1">The sequence shown here is derived from an EMBL/GenBank/DDBJ whole genome shotgun (WGS) entry which is preliminary data.</text>
</comment>
<evidence type="ECO:0000313" key="1">
    <source>
        <dbReference type="EMBL" id="MBB4220874.1"/>
    </source>
</evidence>
<dbReference type="RefSeq" id="WP_184636621.1">
    <property type="nucleotide sequence ID" value="NZ_JACIFZ010000001.1"/>
</dbReference>
<evidence type="ECO:0000313" key="2">
    <source>
        <dbReference type="Proteomes" id="UP000524450"/>
    </source>
</evidence>
<reference evidence="1 2" key="1">
    <citation type="submission" date="2020-08" db="EMBL/GenBank/DDBJ databases">
        <title>Genomic Encyclopedia of Type Strains, Phase IV (KMG-V): Genome sequencing to study the core and pangenomes of soil and plant-associated prokaryotes.</title>
        <authorList>
            <person name="Whitman W."/>
        </authorList>
    </citation>
    <scope>NUCLEOTIDE SEQUENCE [LARGE SCALE GENOMIC DNA]</scope>
    <source>
        <strain evidence="1 2">34/80</strain>
    </source>
</reference>
<dbReference type="EMBL" id="JACIFZ010000001">
    <property type="protein sequence ID" value="MBB4220874.1"/>
    <property type="molecule type" value="Genomic_DNA"/>
</dbReference>
<name>A0A840FK92_9BURK</name>
<proteinExistence type="predicted"/>
<sequence>MNLRSKTMDRWVPISRDELEELVSAQLTECSPEQADQFARLRVSFRAAPIMRAGVSESVFIVAQLGEMAIYYEDVEDGFNVSEVAPDGSIATPGFEQWTIADAIQHLLAFPCDPIRRGAASSLL</sequence>
<organism evidence="1 2">
    <name type="scientific">Variovorax guangxiensis</name>
    <dbReference type="NCBI Taxonomy" id="1775474"/>
    <lineage>
        <taxon>Bacteria</taxon>
        <taxon>Pseudomonadati</taxon>
        <taxon>Pseudomonadota</taxon>
        <taxon>Betaproteobacteria</taxon>
        <taxon>Burkholderiales</taxon>
        <taxon>Comamonadaceae</taxon>
        <taxon>Variovorax</taxon>
    </lineage>
</organism>
<gene>
    <name evidence="1" type="ORF">GGD71_001621</name>
</gene>